<evidence type="ECO:0000313" key="6">
    <source>
        <dbReference type="Proteomes" id="UP000291144"/>
    </source>
</evidence>
<dbReference type="AlphaFoldDB" id="A0A4R0JYF9"/>
<dbReference type="SMART" id="SM00345">
    <property type="entry name" value="HTH_GNTR"/>
    <property type="match status" value="1"/>
</dbReference>
<sequence length="80" mass="7888">MAADLRGAITSGFATPGSPLPTMKTLAARYGVSGSTAHRAVALLVEAGLVNASRGVRATVAAAPEEPQSTVASSQVTHAG</sequence>
<dbReference type="EMBL" id="SJKB01000021">
    <property type="protein sequence ID" value="TCC52149.1"/>
    <property type="molecule type" value="Genomic_DNA"/>
</dbReference>
<organism evidence="5 6">
    <name type="scientific">Kribbella pittospori</name>
    <dbReference type="NCBI Taxonomy" id="722689"/>
    <lineage>
        <taxon>Bacteria</taxon>
        <taxon>Bacillati</taxon>
        <taxon>Actinomycetota</taxon>
        <taxon>Actinomycetes</taxon>
        <taxon>Propionibacteriales</taxon>
        <taxon>Kribbellaceae</taxon>
        <taxon>Kribbella</taxon>
    </lineage>
</organism>
<evidence type="ECO:0000256" key="1">
    <source>
        <dbReference type="ARBA" id="ARBA00023015"/>
    </source>
</evidence>
<feature type="domain" description="HTH gntR-type" evidence="4">
    <location>
        <begin position="1"/>
        <end position="64"/>
    </location>
</feature>
<evidence type="ECO:0000313" key="5">
    <source>
        <dbReference type="EMBL" id="TCC52149.1"/>
    </source>
</evidence>
<evidence type="ECO:0000256" key="3">
    <source>
        <dbReference type="ARBA" id="ARBA00023163"/>
    </source>
</evidence>
<dbReference type="GO" id="GO:0003677">
    <property type="term" value="F:DNA binding"/>
    <property type="evidence" value="ECO:0007669"/>
    <property type="project" value="UniProtKB-KW"/>
</dbReference>
<comment type="caution">
    <text evidence="5">The sequence shown here is derived from an EMBL/GenBank/DDBJ whole genome shotgun (WGS) entry which is preliminary data.</text>
</comment>
<dbReference type="InterPro" id="IPR036390">
    <property type="entry name" value="WH_DNA-bd_sf"/>
</dbReference>
<dbReference type="GO" id="GO:0003700">
    <property type="term" value="F:DNA-binding transcription factor activity"/>
    <property type="evidence" value="ECO:0007669"/>
    <property type="project" value="InterPro"/>
</dbReference>
<reference evidence="5 6" key="1">
    <citation type="submission" date="2019-02" db="EMBL/GenBank/DDBJ databases">
        <title>Kribbella capetownensis sp. nov. and Kribbella speibonae sp. nov., isolated from soil.</title>
        <authorList>
            <person name="Curtis S.M."/>
            <person name="Norton I."/>
            <person name="Everest G.J."/>
            <person name="Meyers P.R."/>
        </authorList>
    </citation>
    <scope>NUCLEOTIDE SEQUENCE [LARGE SCALE GENOMIC DNA]</scope>
    <source>
        <strain evidence="5 6">NRRL B-24813</strain>
    </source>
</reference>
<dbReference type="Proteomes" id="UP000291144">
    <property type="component" value="Unassembled WGS sequence"/>
</dbReference>
<keyword evidence="6" id="KW-1185">Reference proteome</keyword>
<proteinExistence type="predicted"/>
<dbReference type="InterPro" id="IPR000524">
    <property type="entry name" value="Tscrpt_reg_HTH_GntR"/>
</dbReference>
<dbReference type="Gene3D" id="1.10.10.10">
    <property type="entry name" value="Winged helix-like DNA-binding domain superfamily/Winged helix DNA-binding domain"/>
    <property type="match status" value="1"/>
</dbReference>
<keyword evidence="3" id="KW-0804">Transcription</keyword>
<dbReference type="Pfam" id="PF00392">
    <property type="entry name" value="GntR"/>
    <property type="match status" value="1"/>
</dbReference>
<gene>
    <name evidence="5" type="ORF">E0H73_40140</name>
</gene>
<dbReference type="PROSITE" id="PS50949">
    <property type="entry name" value="HTH_GNTR"/>
    <property type="match status" value="1"/>
</dbReference>
<dbReference type="GO" id="GO:0045892">
    <property type="term" value="P:negative regulation of DNA-templated transcription"/>
    <property type="evidence" value="ECO:0007669"/>
    <property type="project" value="TreeGrafter"/>
</dbReference>
<keyword evidence="1" id="KW-0805">Transcription regulation</keyword>
<dbReference type="OrthoDB" id="4326943at2"/>
<dbReference type="InterPro" id="IPR050679">
    <property type="entry name" value="Bact_HTH_transcr_reg"/>
</dbReference>
<accession>A0A4R0JYF9</accession>
<evidence type="ECO:0000259" key="4">
    <source>
        <dbReference type="PROSITE" id="PS50949"/>
    </source>
</evidence>
<evidence type="ECO:0000256" key="2">
    <source>
        <dbReference type="ARBA" id="ARBA00023125"/>
    </source>
</evidence>
<dbReference type="InterPro" id="IPR036388">
    <property type="entry name" value="WH-like_DNA-bd_sf"/>
</dbReference>
<dbReference type="PANTHER" id="PTHR44846:SF17">
    <property type="entry name" value="GNTR-FAMILY TRANSCRIPTIONAL REGULATOR"/>
    <property type="match status" value="1"/>
</dbReference>
<keyword evidence="2" id="KW-0238">DNA-binding</keyword>
<protein>
    <submittedName>
        <fullName evidence="5">GntR family transcriptional regulator</fullName>
    </submittedName>
</protein>
<name>A0A4R0JYF9_9ACTN</name>
<dbReference type="SUPFAM" id="SSF46785">
    <property type="entry name" value="Winged helix' DNA-binding domain"/>
    <property type="match status" value="1"/>
</dbReference>
<dbReference type="PANTHER" id="PTHR44846">
    <property type="entry name" value="MANNOSYL-D-GLYCERATE TRANSPORT/METABOLISM SYSTEM REPRESSOR MNGR-RELATED"/>
    <property type="match status" value="1"/>
</dbReference>